<dbReference type="SMART" id="SM00906">
    <property type="entry name" value="Fungal_trans"/>
    <property type="match status" value="1"/>
</dbReference>
<evidence type="ECO:0000256" key="6">
    <source>
        <dbReference type="ARBA" id="ARBA00023242"/>
    </source>
</evidence>
<keyword evidence="4" id="KW-0238">DNA-binding</keyword>
<evidence type="ECO:0000313" key="9">
    <source>
        <dbReference type="EMBL" id="ETI28884.1"/>
    </source>
</evidence>
<dbReference type="PANTHER" id="PTHR31001">
    <property type="entry name" value="UNCHARACTERIZED TRANSCRIPTIONAL REGULATORY PROTEIN"/>
    <property type="match status" value="1"/>
</dbReference>
<comment type="subcellular location">
    <subcellularLocation>
        <location evidence="1">Nucleus</location>
    </subcellularLocation>
</comment>
<dbReference type="GeneID" id="19979829"/>
<dbReference type="HOGENOM" id="CLU_004083_5_0_1"/>
<dbReference type="InterPro" id="IPR036864">
    <property type="entry name" value="Zn2-C6_fun-type_DNA-bd_sf"/>
</dbReference>
<sequence length="709" mass="80065">MSSKADSPELPETPVDPPQRQRPKPPRMLACVLCSQRKVKCDRQLPCSNCIKFRAQCVPATLAPRQRRRRIPERELLDRLRKYEELLRQNHITFEPLHKESARPCTNEANNGYDSDRADVLTVESQYEAKNILQSMTQSLGDAVNDSDSSQDDAVRVMAIKEAWEQSSENADHLLFGSRGATVDVSSLHPDTVQIFRLWQVYLDNVNPLLKVTHTPSMQGRIIEAASHVTAIDPILEALMFSIYCTAILSLSEEECQTMAGSSKDQLLTRYQYGCQQALLNCGFLRTSNRECLTALFLYLISVQPSTVPQSLHAMMGVAVRIAQRMGIHSESALVDCTVFEAEMRRRLWWALTLFDSRITQLASSKTVTLDPTWDCTIPLNVNDSDLRPEMKEPPAIQGSATEAIFAVVRSEVADFIRYSEFHLDFTSPALKTIAKQQPRVGTTAKAANLVKLEEVIQDRYLKSCDPDNPIHFMTIWSTWSSLAKCRLMDGYAKYSSPSLRWTGEQREAAFSHALTMLECDTRIMSSPLSSRFRWFNHFYFPFLAYIHVVQDLKRRPMSEQARHAWDVMSDNCEAWFGALSTDGDSPVFQMFAKLILETWNACAKTAEQSGETLVPPRIVCFLRATLTHIAEAARATYNTEQVGVSMSSAVDEFPVSMDPVDFSDQSQPIMTDLQGSNAIMESEMYQGPHMRNQLEWASLGGWPGWGSF</sequence>
<evidence type="ECO:0000256" key="1">
    <source>
        <dbReference type="ARBA" id="ARBA00004123"/>
    </source>
</evidence>
<dbReference type="GO" id="GO:0006351">
    <property type="term" value="P:DNA-templated transcription"/>
    <property type="evidence" value="ECO:0007669"/>
    <property type="project" value="InterPro"/>
</dbReference>
<feature type="domain" description="Zn(2)-C6 fungal-type" evidence="8">
    <location>
        <begin position="30"/>
        <end position="58"/>
    </location>
</feature>
<dbReference type="PANTHER" id="PTHR31001:SF45">
    <property type="entry name" value="ZN(II)2CYS6 TRANSCRIPTION FACTOR (EUROFUNG)"/>
    <property type="match status" value="1"/>
</dbReference>
<evidence type="ECO:0000256" key="7">
    <source>
        <dbReference type="SAM" id="MobiDB-lite"/>
    </source>
</evidence>
<evidence type="ECO:0000256" key="5">
    <source>
        <dbReference type="ARBA" id="ARBA00023163"/>
    </source>
</evidence>
<dbReference type="Gene3D" id="4.10.240.10">
    <property type="entry name" value="Zn(2)-C6 fungal-type DNA-binding domain"/>
    <property type="match status" value="1"/>
</dbReference>
<evidence type="ECO:0000259" key="8">
    <source>
        <dbReference type="PROSITE" id="PS50048"/>
    </source>
</evidence>
<evidence type="ECO:0000256" key="2">
    <source>
        <dbReference type="ARBA" id="ARBA00022723"/>
    </source>
</evidence>
<dbReference type="OrthoDB" id="2269373at2759"/>
<dbReference type="PROSITE" id="PS50048">
    <property type="entry name" value="ZN2_CY6_FUNGAL_2"/>
    <property type="match status" value="1"/>
</dbReference>
<dbReference type="VEuPathDB" id="FungiDB:G647_01336"/>
<proteinExistence type="predicted"/>
<dbReference type="GO" id="GO:0003677">
    <property type="term" value="F:DNA binding"/>
    <property type="evidence" value="ECO:0007669"/>
    <property type="project" value="UniProtKB-KW"/>
</dbReference>
<dbReference type="InterPro" id="IPR001138">
    <property type="entry name" value="Zn2Cys6_DnaBD"/>
</dbReference>
<dbReference type="Pfam" id="PF04082">
    <property type="entry name" value="Fungal_trans"/>
    <property type="match status" value="1"/>
</dbReference>
<reference evidence="9 10" key="1">
    <citation type="submission" date="2013-03" db="EMBL/GenBank/DDBJ databases">
        <title>The Genome Sequence of Cladophialophora carrionii CBS 160.54.</title>
        <authorList>
            <consortium name="The Broad Institute Genomics Platform"/>
            <person name="Cuomo C."/>
            <person name="de Hoog S."/>
            <person name="Gorbushina A."/>
            <person name="Walker B."/>
            <person name="Young S.K."/>
            <person name="Zeng Q."/>
            <person name="Gargeya S."/>
            <person name="Fitzgerald M."/>
            <person name="Haas B."/>
            <person name="Abouelleil A."/>
            <person name="Allen A.W."/>
            <person name="Alvarado L."/>
            <person name="Arachchi H.M."/>
            <person name="Berlin A.M."/>
            <person name="Chapman S.B."/>
            <person name="Gainer-Dewar J."/>
            <person name="Goldberg J."/>
            <person name="Griggs A."/>
            <person name="Gujja S."/>
            <person name="Hansen M."/>
            <person name="Howarth C."/>
            <person name="Imamovic A."/>
            <person name="Ireland A."/>
            <person name="Larimer J."/>
            <person name="McCowan C."/>
            <person name="Murphy C."/>
            <person name="Pearson M."/>
            <person name="Poon T.W."/>
            <person name="Priest M."/>
            <person name="Roberts A."/>
            <person name="Saif S."/>
            <person name="Shea T."/>
            <person name="Sisk P."/>
            <person name="Sykes S."/>
            <person name="Wortman J."/>
            <person name="Nusbaum C."/>
            <person name="Birren B."/>
        </authorList>
    </citation>
    <scope>NUCLEOTIDE SEQUENCE [LARGE SCALE GENOMIC DNA]</scope>
    <source>
        <strain evidence="9 10">CBS 160.54</strain>
    </source>
</reference>
<dbReference type="SMART" id="SM00066">
    <property type="entry name" value="GAL4"/>
    <property type="match status" value="1"/>
</dbReference>
<dbReference type="GO" id="GO:0008270">
    <property type="term" value="F:zinc ion binding"/>
    <property type="evidence" value="ECO:0007669"/>
    <property type="project" value="InterPro"/>
</dbReference>
<evidence type="ECO:0000313" key="10">
    <source>
        <dbReference type="Proteomes" id="UP000030678"/>
    </source>
</evidence>
<dbReference type="CDD" id="cd12148">
    <property type="entry name" value="fungal_TF_MHR"/>
    <property type="match status" value="1"/>
</dbReference>
<keyword evidence="6" id="KW-0539">Nucleus</keyword>
<name>V9DPQ8_9EURO</name>
<keyword evidence="5" id="KW-0804">Transcription</keyword>
<feature type="region of interest" description="Disordered" evidence="7">
    <location>
        <begin position="1"/>
        <end position="25"/>
    </location>
</feature>
<dbReference type="EMBL" id="KB822697">
    <property type="protein sequence ID" value="ETI28884.1"/>
    <property type="molecule type" value="Genomic_DNA"/>
</dbReference>
<dbReference type="AlphaFoldDB" id="V9DPQ8"/>
<dbReference type="PROSITE" id="PS00463">
    <property type="entry name" value="ZN2_CY6_FUNGAL_1"/>
    <property type="match status" value="1"/>
</dbReference>
<dbReference type="GO" id="GO:0000981">
    <property type="term" value="F:DNA-binding transcription factor activity, RNA polymerase II-specific"/>
    <property type="evidence" value="ECO:0007669"/>
    <property type="project" value="InterPro"/>
</dbReference>
<dbReference type="RefSeq" id="XP_008722958.1">
    <property type="nucleotide sequence ID" value="XM_008724736.1"/>
</dbReference>
<dbReference type="InterPro" id="IPR007219">
    <property type="entry name" value="XnlR_reg_dom"/>
</dbReference>
<gene>
    <name evidence="9" type="ORF">G647_01336</name>
</gene>
<evidence type="ECO:0000256" key="4">
    <source>
        <dbReference type="ARBA" id="ARBA00023125"/>
    </source>
</evidence>
<accession>V9DPQ8</accession>
<dbReference type="GO" id="GO:0005634">
    <property type="term" value="C:nucleus"/>
    <property type="evidence" value="ECO:0007669"/>
    <property type="project" value="UniProtKB-SubCell"/>
</dbReference>
<dbReference type="Pfam" id="PF00172">
    <property type="entry name" value="Zn_clus"/>
    <property type="match status" value="1"/>
</dbReference>
<keyword evidence="2" id="KW-0479">Metal-binding</keyword>
<keyword evidence="3" id="KW-0805">Transcription regulation</keyword>
<organism evidence="9 10">
    <name type="scientific">Cladophialophora carrionii CBS 160.54</name>
    <dbReference type="NCBI Taxonomy" id="1279043"/>
    <lineage>
        <taxon>Eukaryota</taxon>
        <taxon>Fungi</taxon>
        <taxon>Dikarya</taxon>
        <taxon>Ascomycota</taxon>
        <taxon>Pezizomycotina</taxon>
        <taxon>Eurotiomycetes</taxon>
        <taxon>Chaetothyriomycetidae</taxon>
        <taxon>Chaetothyriales</taxon>
        <taxon>Herpotrichiellaceae</taxon>
        <taxon>Cladophialophora</taxon>
    </lineage>
</organism>
<dbReference type="CDD" id="cd00067">
    <property type="entry name" value="GAL4"/>
    <property type="match status" value="1"/>
</dbReference>
<protein>
    <recommendedName>
        <fullName evidence="8">Zn(2)-C6 fungal-type domain-containing protein</fullName>
    </recommendedName>
</protein>
<evidence type="ECO:0000256" key="3">
    <source>
        <dbReference type="ARBA" id="ARBA00023015"/>
    </source>
</evidence>
<dbReference type="InterPro" id="IPR050613">
    <property type="entry name" value="Sec_Metabolite_Reg"/>
</dbReference>
<dbReference type="Proteomes" id="UP000030678">
    <property type="component" value="Unassembled WGS sequence"/>
</dbReference>
<dbReference type="SUPFAM" id="SSF57701">
    <property type="entry name" value="Zn2/Cys6 DNA-binding domain"/>
    <property type="match status" value="1"/>
</dbReference>